<accession>A0A9D1EYR6</accession>
<reference evidence="1" key="1">
    <citation type="submission" date="2020-10" db="EMBL/GenBank/DDBJ databases">
        <authorList>
            <person name="Gilroy R."/>
        </authorList>
    </citation>
    <scope>NUCLEOTIDE SEQUENCE</scope>
    <source>
        <strain evidence="1">6276</strain>
    </source>
</reference>
<protein>
    <submittedName>
        <fullName evidence="1">Uncharacterized protein</fullName>
    </submittedName>
</protein>
<evidence type="ECO:0000313" key="2">
    <source>
        <dbReference type="Proteomes" id="UP000823928"/>
    </source>
</evidence>
<dbReference type="AlphaFoldDB" id="A0A9D1EYR6"/>
<name>A0A9D1EYR6_9BACT</name>
<gene>
    <name evidence="1" type="ORF">IAC10_06895</name>
</gene>
<proteinExistence type="predicted"/>
<comment type="caution">
    <text evidence="1">The sequence shown here is derived from an EMBL/GenBank/DDBJ whole genome shotgun (WGS) entry which is preliminary data.</text>
</comment>
<sequence length="80" mass="9164">MNPERLQMKGMLAEAKKNLHTLDTEASGLVILIRSLLNPYEDIKNLDTEKVSVSVKRLNEITKEIKSLNEKIKKLESELE</sequence>
<evidence type="ECO:0000313" key="1">
    <source>
        <dbReference type="EMBL" id="HIS36340.1"/>
    </source>
</evidence>
<dbReference type="Proteomes" id="UP000823928">
    <property type="component" value="Unassembled WGS sequence"/>
</dbReference>
<reference evidence="1" key="2">
    <citation type="journal article" date="2021" name="PeerJ">
        <title>Extensive microbial diversity within the chicken gut microbiome revealed by metagenomics and culture.</title>
        <authorList>
            <person name="Gilroy R."/>
            <person name="Ravi A."/>
            <person name="Getino M."/>
            <person name="Pursley I."/>
            <person name="Horton D.L."/>
            <person name="Alikhan N.F."/>
            <person name="Baker D."/>
            <person name="Gharbi K."/>
            <person name="Hall N."/>
            <person name="Watson M."/>
            <person name="Adriaenssens E.M."/>
            <person name="Foster-Nyarko E."/>
            <person name="Jarju S."/>
            <person name="Secka A."/>
            <person name="Antonio M."/>
            <person name="Oren A."/>
            <person name="Chaudhuri R.R."/>
            <person name="La Ragione R."/>
            <person name="Hildebrand F."/>
            <person name="Pallen M.J."/>
        </authorList>
    </citation>
    <scope>NUCLEOTIDE SEQUENCE</scope>
    <source>
        <strain evidence="1">6276</strain>
    </source>
</reference>
<organism evidence="1 2">
    <name type="scientific">Candidatus Scatousia excrementigallinarum</name>
    <dbReference type="NCBI Taxonomy" id="2840935"/>
    <lineage>
        <taxon>Bacteria</taxon>
        <taxon>Candidatus Scatousia</taxon>
    </lineage>
</organism>
<dbReference type="EMBL" id="DVIU01000137">
    <property type="protein sequence ID" value="HIS36340.1"/>
    <property type="molecule type" value="Genomic_DNA"/>
</dbReference>